<comment type="similarity">
    <text evidence="13">Belongs to the helicase family. AddA subfamily.</text>
</comment>
<evidence type="ECO:0000256" key="9">
    <source>
        <dbReference type="ARBA" id="ARBA00023204"/>
    </source>
</evidence>
<keyword evidence="19" id="KW-1185">Reference proteome</keyword>
<dbReference type="Pfam" id="PF13361">
    <property type="entry name" value="UvrD_C"/>
    <property type="match status" value="1"/>
</dbReference>
<dbReference type="EC" id="5.6.2.4" evidence="13"/>
<evidence type="ECO:0000256" key="5">
    <source>
        <dbReference type="ARBA" id="ARBA00022806"/>
    </source>
</evidence>
<keyword evidence="15" id="KW-0175">Coiled coil</keyword>
<dbReference type="GO" id="GO:0043138">
    <property type="term" value="F:3'-5' DNA helicase activity"/>
    <property type="evidence" value="ECO:0007669"/>
    <property type="project" value="UniProtKB-UniRule"/>
</dbReference>
<dbReference type="CDD" id="cd17932">
    <property type="entry name" value="DEXQc_UvrD"/>
    <property type="match status" value="1"/>
</dbReference>
<comment type="catalytic activity">
    <reaction evidence="12 13">
        <text>ATP + H2O = ADP + phosphate + H(+)</text>
        <dbReference type="Rhea" id="RHEA:13065"/>
        <dbReference type="ChEBI" id="CHEBI:15377"/>
        <dbReference type="ChEBI" id="CHEBI:15378"/>
        <dbReference type="ChEBI" id="CHEBI:30616"/>
        <dbReference type="ChEBI" id="CHEBI:43474"/>
        <dbReference type="ChEBI" id="CHEBI:456216"/>
        <dbReference type="EC" id="5.6.2.4"/>
    </reaction>
</comment>
<dbReference type="PANTHER" id="PTHR11070:SF48">
    <property type="entry name" value="ATP-DEPENDENT HELICASE_NUCLEASE SUBUNIT A"/>
    <property type="match status" value="1"/>
</dbReference>
<dbReference type="InterPro" id="IPR038726">
    <property type="entry name" value="PDDEXK_AddAB-type"/>
</dbReference>
<dbReference type="InterPro" id="IPR014152">
    <property type="entry name" value="AddA"/>
</dbReference>
<sequence>MKAWTKEQKAAIDARESNLLVAAAAGSGKTAVLVERIKEIILQDKIDIDKLLIVTFTNAAAGEMRERIADAIIKELEKKNENEEHLRRQMTLLNKASITTVHSFCIEVVKKHFHFIDVDPSFRIGDITETGILQLEALEELLEKEYEKQHPTFLEVVERFGGTREDTPLQDLILKIYRFIQSQPKPYAWLRNQVEDFNIDIEGFEDSVWVKTIKETISINIQGAIDLLEEAEVICNKPNGPEKYLDAIQDDKKQMKATLLAMEKGFGVFYKTVEGFKHKSLSRGKQDVDENLKEEVKSLREKAKDILKNIKTDIVILSPQDYVDDLEILYPLMCYLYQLVKDFGERYTEKKKERGIVDFNDLEHYALDILENDKAAEEYRAKFEYIFVDEYQDSNIVQETLIQYIKKDNNVFMVGDVKQSIYRFRLADPTLFIDKYESFQLQEGSLNRRIDLARNFRSRGEIIDGVNFIFKHIMSKALGEIDYNEDAYLYQGGSFQDIADPSIEVEIIEKDYEGAEELEEEIEELEDIEVEARIVAQKIKNLLNQKIYDSEEKTYRKLQYKDMVVLMRTTQNWGEIFLETFLREGIPAYADANTGYFEAVEVSMFMNLLKVIDNKRQDLPLLSVMRSPIGKFTIEELIAIRIYHKKGSFFEAIDQYIHSNHNPLTEKLNNFIQSLNQWSNEARFMKIDEFLWKLFIDTGYLYYVGAMPGGSQKQANLRILLDRASQFEKTSIKGLFNFIKFIEKLERSKGDMGSAKILGENDNVVRIMSIHKSKGLEFPVVITAGLGKNFNLRDVNADVLLHKDLGLGPKFTDLSLRTYRDTIAKLAMKDKIKMESLSEEMRILYVALTRPVDKLILVGSVKNLSKLVEKWSKSINPYMLASGRNYLDWIGMVLTKHPDGEALRQLAEIELDKDKLLQDPSHWSVSLKNRKDIVLEEQEKSIQRKEVEKRLKEYDSKAITSHKNSMDTILNWKYPHRKATSIPSKLSVSEIKKSSIATMESIVYKIPNLVRKPKFLEGTKTFSAAERGTILHFVLQHLSLASVEKVEDIKKQLQWMTMKELLTEEEVETVEIAKIVSFLNSQLGQRMLKAKKVYRETAFNIKKKAKDVIDGLEDCDESLLVQGIIDCYFEEDEGLVLLDYKSDYIPNGNINIVVKKYDIQLQLYKEALEKITEKKVKESYLYLFDLDQAVKL</sequence>
<keyword evidence="2 13" id="KW-0547">Nucleotide-binding</keyword>
<dbReference type="Gene3D" id="3.90.320.10">
    <property type="match status" value="1"/>
</dbReference>
<keyword evidence="8 13" id="KW-0238">DNA-binding</keyword>
<evidence type="ECO:0000313" key="19">
    <source>
        <dbReference type="Proteomes" id="UP000199568"/>
    </source>
</evidence>
<dbReference type="InterPro" id="IPR014017">
    <property type="entry name" value="DNA_helicase_UvrD-like_C"/>
</dbReference>
<organism evidence="18 19">
    <name type="scientific">Natronincola peptidivorans</name>
    <dbReference type="NCBI Taxonomy" id="426128"/>
    <lineage>
        <taxon>Bacteria</taxon>
        <taxon>Bacillati</taxon>
        <taxon>Bacillota</taxon>
        <taxon>Clostridia</taxon>
        <taxon>Peptostreptococcales</taxon>
        <taxon>Natronincolaceae</taxon>
        <taxon>Natronincola</taxon>
    </lineage>
</organism>
<dbReference type="PROSITE" id="PS51217">
    <property type="entry name" value="UVRD_HELICASE_CTER"/>
    <property type="match status" value="1"/>
</dbReference>
<feature type="coiled-coil region" evidence="15">
    <location>
        <begin position="505"/>
        <end position="545"/>
    </location>
</feature>
<dbReference type="NCBIfam" id="TIGR02785">
    <property type="entry name" value="addA_Gpos"/>
    <property type="match status" value="1"/>
</dbReference>
<keyword evidence="6 13" id="KW-0269">Exonuclease</keyword>
<evidence type="ECO:0000256" key="4">
    <source>
        <dbReference type="ARBA" id="ARBA00022801"/>
    </source>
</evidence>
<comment type="catalytic activity">
    <reaction evidence="11 13">
        <text>Couples ATP hydrolysis with the unwinding of duplex DNA by translocating in the 3'-5' direction.</text>
        <dbReference type="EC" id="5.6.2.4"/>
    </reaction>
</comment>
<dbReference type="STRING" id="426128.SAMN05660297_01307"/>
<keyword evidence="4 13" id="KW-0378">Hydrolase</keyword>
<feature type="binding site" evidence="14">
    <location>
        <begin position="23"/>
        <end position="30"/>
    </location>
    <ligand>
        <name>ATP</name>
        <dbReference type="ChEBI" id="CHEBI:30616"/>
    </ligand>
</feature>
<comment type="subunit">
    <text evidence="13">Heterodimer of AddA and AddB/RexB.</text>
</comment>
<dbReference type="FunFam" id="3.40.50.300:FF:001236">
    <property type="entry name" value="ATP-dependent helicase/nuclease subunit A"/>
    <property type="match status" value="1"/>
</dbReference>
<evidence type="ECO:0000256" key="14">
    <source>
        <dbReference type="PROSITE-ProRule" id="PRU00560"/>
    </source>
</evidence>
<name>A0A1I0BKX4_9FIRM</name>
<protein>
    <recommendedName>
        <fullName evidence="13">ATP-dependent helicase/nuclease subunit A</fullName>
        <ecNumber evidence="13">3.1.-.-</ecNumber>
        <ecNumber evidence="13">5.6.2.4</ecNumber>
    </recommendedName>
    <alternativeName>
        <fullName evidence="13">ATP-dependent helicase/nuclease AddA</fullName>
    </alternativeName>
    <alternativeName>
        <fullName evidence="13">DNA 3'-5' helicase AddA</fullName>
    </alternativeName>
</protein>
<evidence type="ECO:0000259" key="17">
    <source>
        <dbReference type="PROSITE" id="PS51217"/>
    </source>
</evidence>
<evidence type="ECO:0000256" key="1">
    <source>
        <dbReference type="ARBA" id="ARBA00022722"/>
    </source>
</evidence>
<feature type="domain" description="UvrD-like helicase C-terminal" evidence="17">
    <location>
        <begin position="471"/>
        <end position="775"/>
    </location>
</feature>
<dbReference type="Proteomes" id="UP000199568">
    <property type="component" value="Unassembled WGS sequence"/>
</dbReference>
<dbReference type="PANTHER" id="PTHR11070">
    <property type="entry name" value="UVRD / RECB / PCRA DNA HELICASE FAMILY MEMBER"/>
    <property type="match status" value="1"/>
</dbReference>
<gene>
    <name evidence="13" type="primary">addA</name>
    <name evidence="18" type="ORF">SAMN05660297_01307</name>
</gene>
<evidence type="ECO:0000256" key="15">
    <source>
        <dbReference type="SAM" id="Coils"/>
    </source>
</evidence>
<evidence type="ECO:0000256" key="12">
    <source>
        <dbReference type="ARBA" id="ARBA00048988"/>
    </source>
</evidence>
<keyword evidence="1 13" id="KW-0540">Nuclease</keyword>
<dbReference type="EC" id="3.1.-.-" evidence="13"/>
<keyword evidence="7 13" id="KW-0067">ATP-binding</keyword>
<dbReference type="InterPro" id="IPR000212">
    <property type="entry name" value="DNA_helicase_UvrD/REP"/>
</dbReference>
<dbReference type="GO" id="GO:0005829">
    <property type="term" value="C:cytosol"/>
    <property type="evidence" value="ECO:0007669"/>
    <property type="project" value="TreeGrafter"/>
</dbReference>
<dbReference type="GO" id="GO:0016887">
    <property type="term" value="F:ATP hydrolysis activity"/>
    <property type="evidence" value="ECO:0007669"/>
    <property type="project" value="RHEA"/>
</dbReference>
<dbReference type="RefSeq" id="WP_090441098.1">
    <property type="nucleotide sequence ID" value="NZ_FOHU01000004.1"/>
</dbReference>
<proteinExistence type="inferred from homology"/>
<evidence type="ECO:0000256" key="2">
    <source>
        <dbReference type="ARBA" id="ARBA00022741"/>
    </source>
</evidence>
<feature type="coiled-coil region" evidence="15">
    <location>
        <begin position="69"/>
        <end position="96"/>
    </location>
</feature>
<evidence type="ECO:0000256" key="10">
    <source>
        <dbReference type="ARBA" id="ARBA00023235"/>
    </source>
</evidence>
<dbReference type="Pfam" id="PF12705">
    <property type="entry name" value="PDDEXK_1"/>
    <property type="match status" value="1"/>
</dbReference>
<evidence type="ECO:0000256" key="11">
    <source>
        <dbReference type="ARBA" id="ARBA00034617"/>
    </source>
</evidence>
<evidence type="ECO:0000256" key="8">
    <source>
        <dbReference type="ARBA" id="ARBA00023125"/>
    </source>
</evidence>
<dbReference type="InterPro" id="IPR011335">
    <property type="entry name" value="Restrct_endonuc-II-like"/>
</dbReference>
<dbReference type="SUPFAM" id="SSF52540">
    <property type="entry name" value="P-loop containing nucleoside triphosphate hydrolases"/>
    <property type="match status" value="1"/>
</dbReference>
<keyword evidence="3 13" id="KW-0227">DNA damage</keyword>
<dbReference type="GO" id="GO:0003690">
    <property type="term" value="F:double-stranded DNA binding"/>
    <property type="evidence" value="ECO:0007669"/>
    <property type="project" value="UniProtKB-UniRule"/>
</dbReference>
<dbReference type="GO" id="GO:0008408">
    <property type="term" value="F:3'-5' exonuclease activity"/>
    <property type="evidence" value="ECO:0007669"/>
    <property type="project" value="UniProtKB-UniRule"/>
</dbReference>
<reference evidence="18 19" key="1">
    <citation type="submission" date="2016-10" db="EMBL/GenBank/DDBJ databases">
        <authorList>
            <person name="de Groot N.N."/>
        </authorList>
    </citation>
    <scope>NUCLEOTIDE SEQUENCE [LARGE SCALE GENOMIC DNA]</scope>
    <source>
        <strain evidence="18 19">DSM 18979</strain>
    </source>
</reference>
<keyword evidence="10 13" id="KW-0413">Isomerase</keyword>
<evidence type="ECO:0000256" key="6">
    <source>
        <dbReference type="ARBA" id="ARBA00022839"/>
    </source>
</evidence>
<evidence type="ECO:0000256" key="3">
    <source>
        <dbReference type="ARBA" id="ARBA00022763"/>
    </source>
</evidence>
<dbReference type="Gene3D" id="3.40.50.300">
    <property type="entry name" value="P-loop containing nucleotide triphosphate hydrolases"/>
    <property type="match status" value="4"/>
</dbReference>
<dbReference type="InterPro" id="IPR014016">
    <property type="entry name" value="UvrD-like_ATP-bd"/>
</dbReference>
<dbReference type="SUPFAM" id="SSF52980">
    <property type="entry name" value="Restriction endonuclease-like"/>
    <property type="match status" value="1"/>
</dbReference>
<evidence type="ECO:0000259" key="16">
    <source>
        <dbReference type="PROSITE" id="PS51198"/>
    </source>
</evidence>
<keyword evidence="9 13" id="KW-0234">DNA repair</keyword>
<evidence type="ECO:0000256" key="7">
    <source>
        <dbReference type="ARBA" id="ARBA00022840"/>
    </source>
</evidence>
<dbReference type="InterPro" id="IPR027417">
    <property type="entry name" value="P-loop_NTPase"/>
</dbReference>
<evidence type="ECO:0000313" key="18">
    <source>
        <dbReference type="EMBL" id="SET07243.1"/>
    </source>
</evidence>
<dbReference type="PROSITE" id="PS51198">
    <property type="entry name" value="UVRD_HELICASE_ATP_BIND"/>
    <property type="match status" value="1"/>
</dbReference>
<dbReference type="Pfam" id="PF00580">
    <property type="entry name" value="UvrD-helicase"/>
    <property type="match status" value="1"/>
</dbReference>
<dbReference type="InterPro" id="IPR011604">
    <property type="entry name" value="PDDEXK-like_dom_sf"/>
</dbReference>
<keyword evidence="5 13" id="KW-0347">Helicase</keyword>
<feature type="domain" description="UvrD-like helicase ATP-binding" evidence="16">
    <location>
        <begin position="2"/>
        <end position="459"/>
    </location>
</feature>
<dbReference type="AlphaFoldDB" id="A0A1I0BKX4"/>
<dbReference type="GO" id="GO:0033202">
    <property type="term" value="C:DNA helicase complex"/>
    <property type="evidence" value="ECO:0007669"/>
    <property type="project" value="TreeGrafter"/>
</dbReference>
<accession>A0A1I0BKX4</accession>
<dbReference type="OrthoDB" id="9810135at2"/>
<dbReference type="EMBL" id="FOHU01000004">
    <property type="protein sequence ID" value="SET07243.1"/>
    <property type="molecule type" value="Genomic_DNA"/>
</dbReference>
<dbReference type="GO" id="GO:0000724">
    <property type="term" value="P:double-strand break repair via homologous recombination"/>
    <property type="evidence" value="ECO:0007669"/>
    <property type="project" value="UniProtKB-UniRule"/>
</dbReference>
<comment type="function">
    <text evidence="13">The heterodimer acts as both an ATP-dependent DNA helicase and an ATP-dependent, dual-direction single-stranded exonuclease. Recognizes the chi site generating a DNA molecule suitable for the initiation of homologous recombination. The AddA nuclease domain is required for chi fragment generation; this subunit has the helicase and 3' -&gt; 5' nuclease activities.</text>
</comment>
<comment type="cofactor">
    <cofactor evidence="13">
        <name>Mg(2+)</name>
        <dbReference type="ChEBI" id="CHEBI:18420"/>
    </cofactor>
</comment>
<dbReference type="GO" id="GO:0005524">
    <property type="term" value="F:ATP binding"/>
    <property type="evidence" value="ECO:0007669"/>
    <property type="project" value="UniProtKB-UniRule"/>
</dbReference>
<dbReference type="HAMAP" id="MF_01451">
    <property type="entry name" value="AddA"/>
    <property type="match status" value="1"/>
</dbReference>
<evidence type="ECO:0000256" key="13">
    <source>
        <dbReference type="HAMAP-Rule" id="MF_01451"/>
    </source>
</evidence>